<sequence>MAEDTTAENLAFLIKIGQIKDPKPAVQAPTKDKE</sequence>
<gene>
    <name evidence="1" type="ORF">UFOVP1142_11</name>
</gene>
<name>A0A6J5QQP5_9CAUD</name>
<organism evidence="1">
    <name type="scientific">uncultured Caudovirales phage</name>
    <dbReference type="NCBI Taxonomy" id="2100421"/>
    <lineage>
        <taxon>Viruses</taxon>
        <taxon>Duplodnaviria</taxon>
        <taxon>Heunggongvirae</taxon>
        <taxon>Uroviricota</taxon>
        <taxon>Caudoviricetes</taxon>
        <taxon>Peduoviridae</taxon>
        <taxon>Maltschvirus</taxon>
        <taxon>Maltschvirus maltsch</taxon>
    </lineage>
</organism>
<evidence type="ECO:0000313" key="1">
    <source>
        <dbReference type="EMBL" id="CAB4186062.1"/>
    </source>
</evidence>
<accession>A0A6J5QQP5</accession>
<dbReference type="EMBL" id="LR797089">
    <property type="protein sequence ID" value="CAB4186062.1"/>
    <property type="molecule type" value="Genomic_DNA"/>
</dbReference>
<reference evidence="1" key="1">
    <citation type="submission" date="2020-05" db="EMBL/GenBank/DDBJ databases">
        <authorList>
            <person name="Chiriac C."/>
            <person name="Salcher M."/>
            <person name="Ghai R."/>
            <person name="Kavagutti S V."/>
        </authorList>
    </citation>
    <scope>NUCLEOTIDE SEQUENCE</scope>
</reference>
<protein>
    <submittedName>
        <fullName evidence="1">Uncharacterized protein</fullName>
    </submittedName>
</protein>
<proteinExistence type="predicted"/>